<evidence type="ECO:0000256" key="8">
    <source>
        <dbReference type="ARBA" id="ARBA00022927"/>
    </source>
</evidence>
<evidence type="ECO:0000256" key="2">
    <source>
        <dbReference type="ARBA" id="ARBA00010690"/>
    </source>
</evidence>
<dbReference type="OrthoDB" id="9807950at2"/>
<dbReference type="FunFam" id="3.40.1690.10:FF:000001">
    <property type="entry name" value="Flagellar biosynthetic protein FlhB"/>
    <property type="match status" value="1"/>
</dbReference>
<evidence type="ECO:0000313" key="14">
    <source>
        <dbReference type="Proteomes" id="UP000000269"/>
    </source>
</evidence>
<dbReference type="Gene3D" id="6.10.250.2080">
    <property type="match status" value="1"/>
</dbReference>
<gene>
    <name evidence="12" type="primary">flhB</name>
    <name evidence="13" type="ordered locus">Clos_1500</name>
</gene>
<dbReference type="SUPFAM" id="SSF160544">
    <property type="entry name" value="EscU C-terminal domain-like"/>
    <property type="match status" value="1"/>
</dbReference>
<comment type="subcellular location">
    <subcellularLocation>
        <location evidence="1">Cell membrane</location>
        <topology evidence="1">Multi-pass membrane protein</topology>
    </subcellularLocation>
</comment>
<evidence type="ECO:0000256" key="7">
    <source>
        <dbReference type="ARBA" id="ARBA00022795"/>
    </source>
</evidence>
<keyword evidence="7 12" id="KW-1005">Bacterial flagellum biogenesis</keyword>
<keyword evidence="5 12" id="KW-1003">Cell membrane</keyword>
<dbReference type="Gene3D" id="3.40.1690.10">
    <property type="entry name" value="secretion proteins EscU"/>
    <property type="match status" value="1"/>
</dbReference>
<keyword evidence="10 12" id="KW-0472">Membrane</keyword>
<feature type="transmembrane region" description="Helical" evidence="12">
    <location>
        <begin position="41"/>
        <end position="63"/>
    </location>
</feature>
<keyword evidence="13" id="KW-0966">Cell projection</keyword>
<keyword evidence="9 12" id="KW-1133">Transmembrane helix</keyword>
<keyword evidence="6 12" id="KW-0812">Transmembrane</keyword>
<dbReference type="RefSeq" id="WP_012159355.1">
    <property type="nucleotide sequence ID" value="NC_009922.1"/>
</dbReference>
<comment type="caution">
    <text evidence="12">Lacks conserved residue(s) required for the propagation of feature annotation.</text>
</comment>
<dbReference type="GO" id="GO:0009306">
    <property type="term" value="P:protein secretion"/>
    <property type="evidence" value="ECO:0007669"/>
    <property type="project" value="InterPro"/>
</dbReference>
<evidence type="ECO:0000256" key="9">
    <source>
        <dbReference type="ARBA" id="ARBA00022989"/>
    </source>
</evidence>
<keyword evidence="11 12" id="KW-1006">Bacterial flagellum protein export</keyword>
<evidence type="ECO:0000256" key="10">
    <source>
        <dbReference type="ARBA" id="ARBA00023136"/>
    </source>
</evidence>
<evidence type="ECO:0000256" key="12">
    <source>
        <dbReference type="RuleBase" id="RU364091"/>
    </source>
</evidence>
<organism evidence="13 14">
    <name type="scientific">Alkaliphilus oremlandii (strain OhILAs)</name>
    <name type="common">Clostridium oremlandii (strain OhILAs)</name>
    <dbReference type="NCBI Taxonomy" id="350688"/>
    <lineage>
        <taxon>Bacteria</taxon>
        <taxon>Bacillati</taxon>
        <taxon>Bacillota</taxon>
        <taxon>Clostridia</taxon>
        <taxon>Peptostreptococcales</taxon>
        <taxon>Natronincolaceae</taxon>
        <taxon>Alkaliphilus</taxon>
    </lineage>
</organism>
<dbReference type="InterPro" id="IPR006135">
    <property type="entry name" value="T3SS_substrate_exporter"/>
</dbReference>
<keyword evidence="13" id="KW-0969">Cilium</keyword>
<dbReference type="KEGG" id="aoe:Clos_1500"/>
<dbReference type="MEROPS" id="N06.A01"/>
<evidence type="ECO:0000256" key="11">
    <source>
        <dbReference type="ARBA" id="ARBA00023225"/>
    </source>
</evidence>
<keyword evidence="13" id="KW-0282">Flagellum</keyword>
<dbReference type="Pfam" id="PF01312">
    <property type="entry name" value="Bac_export_2"/>
    <property type="match status" value="1"/>
</dbReference>
<feature type="transmembrane region" description="Helical" evidence="12">
    <location>
        <begin position="92"/>
        <end position="117"/>
    </location>
</feature>
<dbReference type="Proteomes" id="UP000000269">
    <property type="component" value="Chromosome"/>
</dbReference>
<proteinExistence type="inferred from homology"/>
<keyword evidence="4 12" id="KW-0813">Transport</keyword>
<accession>A8MHF6</accession>
<evidence type="ECO:0000256" key="1">
    <source>
        <dbReference type="ARBA" id="ARBA00004651"/>
    </source>
</evidence>
<keyword evidence="8 12" id="KW-0653">Protein transport</keyword>
<dbReference type="InterPro" id="IPR029025">
    <property type="entry name" value="T3SS_substrate_exporter_C"/>
</dbReference>
<feature type="transmembrane region" description="Helical" evidence="12">
    <location>
        <begin position="200"/>
        <end position="218"/>
    </location>
</feature>
<evidence type="ECO:0000256" key="6">
    <source>
        <dbReference type="ARBA" id="ARBA00022692"/>
    </source>
</evidence>
<evidence type="ECO:0000256" key="5">
    <source>
        <dbReference type="ARBA" id="ARBA00022475"/>
    </source>
</evidence>
<reference evidence="14" key="1">
    <citation type="submission" date="2007-10" db="EMBL/GenBank/DDBJ databases">
        <title>Complete genome of Alkaliphilus oremlandii OhILAs.</title>
        <authorList>
            <person name="Copeland A."/>
            <person name="Lucas S."/>
            <person name="Lapidus A."/>
            <person name="Barry K."/>
            <person name="Detter J.C."/>
            <person name="Glavina del Rio T."/>
            <person name="Hammon N."/>
            <person name="Israni S."/>
            <person name="Dalin E."/>
            <person name="Tice H."/>
            <person name="Pitluck S."/>
            <person name="Chain P."/>
            <person name="Malfatti S."/>
            <person name="Shin M."/>
            <person name="Vergez L."/>
            <person name="Schmutz J."/>
            <person name="Larimer F."/>
            <person name="Land M."/>
            <person name="Hauser L."/>
            <person name="Kyrpides N."/>
            <person name="Mikhailova N."/>
            <person name="Stolz J.F."/>
            <person name="Dawson A."/>
            <person name="Fisher E."/>
            <person name="Crable B."/>
            <person name="Perera E."/>
            <person name="Lisak J."/>
            <person name="Ranganathan M."/>
            <person name="Basu P."/>
            <person name="Richardson P."/>
        </authorList>
    </citation>
    <scope>NUCLEOTIDE SEQUENCE [LARGE SCALE GENOMIC DNA]</scope>
    <source>
        <strain evidence="14">OhILAs</strain>
    </source>
</reference>
<dbReference type="PANTHER" id="PTHR30531:SF12">
    <property type="entry name" value="FLAGELLAR BIOSYNTHETIC PROTEIN FLHB"/>
    <property type="match status" value="1"/>
</dbReference>
<evidence type="ECO:0000256" key="4">
    <source>
        <dbReference type="ARBA" id="ARBA00022448"/>
    </source>
</evidence>
<dbReference type="HOGENOM" id="CLU_041013_1_2_9"/>
<name>A8MHF6_ALKOO</name>
<dbReference type="eggNOG" id="COG1377">
    <property type="taxonomic scope" value="Bacteria"/>
</dbReference>
<dbReference type="STRING" id="350688.Clos_1500"/>
<dbReference type="NCBIfam" id="TIGR00328">
    <property type="entry name" value="flhB"/>
    <property type="match status" value="1"/>
</dbReference>
<evidence type="ECO:0000256" key="3">
    <source>
        <dbReference type="ARBA" id="ARBA00021622"/>
    </source>
</evidence>
<comment type="similarity">
    <text evidence="2 12">Belongs to the type III secretion exporter family.</text>
</comment>
<dbReference type="GO" id="GO:0005886">
    <property type="term" value="C:plasma membrane"/>
    <property type="evidence" value="ECO:0007669"/>
    <property type="project" value="UniProtKB-SubCell"/>
</dbReference>
<dbReference type="AlphaFoldDB" id="A8MHF6"/>
<protein>
    <recommendedName>
        <fullName evidence="3 12">Flagellar biosynthetic protein FlhB</fullName>
    </recommendedName>
</protein>
<dbReference type="EMBL" id="CP000853">
    <property type="protein sequence ID" value="ABW19043.1"/>
    <property type="molecule type" value="Genomic_DNA"/>
</dbReference>
<dbReference type="PRINTS" id="PR00950">
    <property type="entry name" value="TYPE3IMSPROT"/>
</dbReference>
<dbReference type="InterPro" id="IPR006136">
    <property type="entry name" value="FlhB"/>
</dbReference>
<keyword evidence="14" id="KW-1185">Reference proteome</keyword>
<dbReference type="GO" id="GO:0044780">
    <property type="term" value="P:bacterial-type flagellum assembly"/>
    <property type="evidence" value="ECO:0007669"/>
    <property type="project" value="InterPro"/>
</dbReference>
<dbReference type="PANTHER" id="PTHR30531">
    <property type="entry name" value="FLAGELLAR BIOSYNTHETIC PROTEIN FLHB"/>
    <property type="match status" value="1"/>
</dbReference>
<sequence>MDFRINLQLFSEEKTEQATPKKIKDAREKGNVLQSKEVNSALILLAIFIIINAFATFIGVSLLNMTRAVYTEFLSANIAFSVKNLQILSIKLMIYFFIAVGPIALTSLVVGLISSYAQVGVLLTSKPLMFDLNKINPIEGFKKMFSMRSVVELLKAFIRLGVIGYISYDYVKGQVGVILETTGMDISSILKAIMSMTVDIGIKAGIALIALAVLDYYYQRYEYNKNLKMSKQEIKEEYKQTEGNPQIKSKIKEKQRQMAMRRMMQDVPSADVIITNPTHFAIGIKYDLNEFDAPKVIAKGQDLIAQNIKKIALENNVTVVENKPLARALYDSVEVGQFVPPDLYQAVAEVLAYVYRINNRIE</sequence>
<evidence type="ECO:0000313" key="13">
    <source>
        <dbReference type="EMBL" id="ABW19043.1"/>
    </source>
</evidence>
<comment type="function">
    <text evidence="12">Required for formation of the rod structure in the basal body of the flagellar apparatus. Together with FliI and FliH, may constitute the export apparatus of flagellin.</text>
</comment>